<dbReference type="Proteomes" id="UP000075886">
    <property type="component" value="Unassembled WGS sequence"/>
</dbReference>
<keyword evidence="8 16" id="KW-0175">Coiled coil</keyword>
<dbReference type="InterPro" id="IPR000048">
    <property type="entry name" value="IQ_motif_EF-hand-BS"/>
</dbReference>
<dbReference type="GO" id="GO:0009887">
    <property type="term" value="P:animal organ morphogenesis"/>
    <property type="evidence" value="ECO:0007669"/>
    <property type="project" value="UniProtKB-ARBA"/>
</dbReference>
<dbReference type="GO" id="GO:0005737">
    <property type="term" value="C:cytoplasm"/>
    <property type="evidence" value="ECO:0007669"/>
    <property type="project" value="UniProtKB-SubCell"/>
</dbReference>
<dbReference type="PROSITE" id="PS51016">
    <property type="entry name" value="MYTH4"/>
    <property type="match status" value="2"/>
</dbReference>
<evidence type="ECO:0000256" key="11">
    <source>
        <dbReference type="ARBA" id="ARBA00023203"/>
    </source>
</evidence>
<dbReference type="InterPro" id="IPR036106">
    <property type="entry name" value="MYSc_Myo7"/>
</dbReference>
<evidence type="ECO:0000256" key="4">
    <source>
        <dbReference type="ARBA" id="ARBA00022490"/>
    </source>
</evidence>
<dbReference type="Gene3D" id="1.20.58.530">
    <property type="match status" value="1"/>
</dbReference>
<dbReference type="InterPro" id="IPR057130">
    <property type="entry name" value="Myosin_VII_N"/>
</dbReference>
<evidence type="ECO:0000256" key="3">
    <source>
        <dbReference type="ARBA" id="ARBA00022443"/>
    </source>
</evidence>
<evidence type="ECO:0000256" key="2">
    <source>
        <dbReference type="ARBA" id="ARBA00008314"/>
    </source>
</evidence>
<evidence type="ECO:0000256" key="12">
    <source>
        <dbReference type="ARBA" id="ARBA00074654"/>
    </source>
</evidence>
<dbReference type="InterPro" id="IPR051567">
    <property type="entry name" value="Unconventional_Myosin_ATPase"/>
</dbReference>
<dbReference type="FunFam" id="1.20.80.10:FF:000013">
    <property type="entry name" value="Unconventional myosin-VIIa"/>
    <property type="match status" value="1"/>
</dbReference>
<evidence type="ECO:0000256" key="10">
    <source>
        <dbReference type="ARBA" id="ARBA00023175"/>
    </source>
</evidence>
<dbReference type="GO" id="GO:0030182">
    <property type="term" value="P:neuron differentiation"/>
    <property type="evidence" value="ECO:0007669"/>
    <property type="project" value="UniProtKB-ARBA"/>
</dbReference>
<dbReference type="InterPro" id="IPR031732">
    <property type="entry name" value="DUF4729"/>
</dbReference>
<dbReference type="CDD" id="cd23767">
    <property type="entry name" value="IQCD"/>
    <property type="match status" value="1"/>
</dbReference>
<dbReference type="InterPro" id="IPR035963">
    <property type="entry name" value="FERM_2"/>
</dbReference>
<dbReference type="InterPro" id="IPR002404">
    <property type="entry name" value="IRS_PTB"/>
</dbReference>
<dbReference type="SMART" id="SM00015">
    <property type="entry name" value="IQ"/>
    <property type="match status" value="4"/>
</dbReference>
<dbReference type="Pfam" id="PF00373">
    <property type="entry name" value="FERM_M"/>
    <property type="match status" value="1"/>
</dbReference>
<keyword evidence="10 15" id="KW-0505">Motor protein</keyword>
<dbReference type="FunFam" id="1.20.80.10:FF:000012">
    <property type="entry name" value="Myosin VIIA"/>
    <property type="match status" value="1"/>
</dbReference>
<dbReference type="CDD" id="cd17092">
    <property type="entry name" value="FERM1_F1_Myosin-VII"/>
    <property type="match status" value="1"/>
</dbReference>
<dbReference type="FunFam" id="1.25.40.530:FF:000004">
    <property type="entry name" value="Myosin VIIA"/>
    <property type="match status" value="1"/>
</dbReference>
<evidence type="ECO:0000256" key="9">
    <source>
        <dbReference type="ARBA" id="ARBA00023123"/>
    </source>
</evidence>
<keyword evidence="11 15" id="KW-0009">Actin-binding</keyword>
<dbReference type="SMART" id="SM00139">
    <property type="entry name" value="MyTH4"/>
    <property type="match status" value="2"/>
</dbReference>
<dbReference type="InterPro" id="IPR011993">
    <property type="entry name" value="PH-like_dom_sf"/>
</dbReference>
<feature type="region of interest" description="Disordered" evidence="17">
    <location>
        <begin position="1"/>
        <end position="26"/>
    </location>
</feature>
<accession>A0A182R007</accession>
<evidence type="ECO:0000256" key="15">
    <source>
        <dbReference type="PROSITE-ProRule" id="PRU00782"/>
    </source>
</evidence>
<sequence length="2409" mass="277560">MQRLKLIRTPSGPKPKPGDEQLGKSSLITPVNCPQPDCDQALLPSNVLQHYLRDHSTLAFIAIEDRETMLFRFEESVFPLNEPYCLGVVAYGGREPCRPKDRPVALGFTVENQFLPERFKNLRDHLPVLVMGCRTTRLGGVAPAQEAEGGRSGEKVCEEDGEANVSLVLWLLTMSTSVSLLGYLSVSDELMIHQRRTMVKLCELSNAGGQTMPGIVCPSQEWNWLQLNRSEIDLLSNRGTSLIKLEGDYIWIEPVSGREFDVAIGARVISAEGRRIQVRDDDGNEQWLTPERRIKAMHASSVQGVEDMISLGDLHEAGILRNLLIRYNENLIYTYTGSILVAVNPYQILPIYTADQIKLYKERKIGELPPHIFAIGDNSYAHMRRYGQDQCIVISGESGAGKTESTKLILQYLAAISGKHSWIEQQILEANPILEAFGNAKTVRNDNSSRFGKYIDIHFNSAGVIEGAKIEQYLLEKSRIVSQNADERNYHIFYCLLAGLSTEEKRRLDLGQASDYRYLTGGGCIRCDGRNDAAEFADIRSAMKVLCFSDHEIWEILKLLAALLHTGNIKYNATVIDNLDATEIPEHINVERVANLLEVPLQPFIDALTRKTLFAHGETVVSTLSRDQSMDVRDAFVKGIYGRLFVLIVKKINQAIYKPKSSTRSAIGVLDIFGFENFDHNSFEQFCINFANENLQQFFVQHIFKLEQEEYNHESINWQHIEFVDNQDALDLIAIKQLNIMALIDEESKFPKGTDQTMLAKLHKTHGTHRNYLKPKSDINTSFGLNHFAGVVFYDTRGFLEKNRDTFSADLLQLISSSTNKFLQLVFAEDIGMGAETRKRTPTLSTQFKKSLDSLMKTLSQCQPFFIRCIKPNELKKPMMFDRALCCRQLRYSGMMETIRIRRAGYPIRHNFRDFVERYRFLINGIPPAHRTDCRMATSKICATVLGRSDYQLGHTKVFLKDAHDLFLEQERDRVLTRKILILQRSIRGWVYRRRFLRMRAAAITIQKYWKGYAQRQRYKKMRIGYMRLQALIRSRVLSHRFRHLRGHIVRLQARIRGYLVRREYGHKMWAVIKIQSHVRRMIAMKRYHKLKLEYRRHHEALRLRRMEEEELKHQGNKRAKEIAEQHYRDRLNEIERKEMEIELEERRRVEVKKNIINDAARKADEPVDDSKLVEAMFDFLPDSSSEAPTPHGGRETSVFNDLPVNSGSHDEIIGPIHTISEDEEDLSEFKFQKFAATYFQGNITHYYSRKPLKHPLLPLHTQGDQLAAQALWITILRFTGDLPEPRYHTMDRDNTSVMSKVTATLGRNFIRSKEFQEAQMMGLDPEAFLKQKPRSIRHKLVSLTLKRKNKLGEDVRRRLQDEEYTADSYQSWLESRPTSNLEKLHFIIGHGILRAELRDEIYCQICKQLTNNPSKSSHARGWILLSLCVGCFAPSEKFVNYLRSFIREGPPGYAPYCEERLKRTFNNGTRNQPPSWLELQATKSKKPIMLPITFMDGNTKTLLADSATTARELCNQLSDKITLKDQFGFSLYIALFDKVSSLGSGGDHVMDAISQCEQYAKEQGAQERNAPWRLFFRKEIFAPWHNPIEDQVATNLIYQQVVRGVKFGEYRCDKEEDLAMIAAQQYYIEYSTDMSMDRLYTLLPNFIPDYCLTGIEKAIDRWAALVLTAYKKSYYLKDKAAALKVKEDVVSYAKYKWPLLFSRFYEAYRNSGPNLPKNDVIIAVNWTGVYVVDDQEQVLLELSFPEITAVSSQKTNKVFTQTFSLSTVRNEEFTFQSPNAEDIRDLVVYFLEGLKKRSKYVIALQDYKAPGEGTSFLSFLKGDLIILEDESTGETVLNSGWCIGCCERTQERGDFPAEIVYVLPTLTKPPPDILALFSVEDAHHGKRLNSVHSNGSTEGRDRPHNLAEYSLDHFRPPPKRTMSKALSTLSSKGRGGDELWRYSREPLKQPLLKKLLAKEELAEESCLAFIAIMKYMGDLPSKRPRIGNEITDHIFDGPLKHEILRDEIYCQLMKQLTDNRNRLSEERGWELMWLSTGLFACSQQLLKELTLFLRTRRHPISQDSLHRLQKTIRNGQRKYPPHQVEVEAIQHKTTQIFHKVYFPDDTDEAFEVDSSTRAKDFCHNISQRLNLRSSEGFSLFVKIADKVISVPEGDFFFDFVRHLTDWIKKARPTRDGSNPQFTYQVFFMKKLWTNTVPGKDKNADLIFHYHQELPKLLRGYHKCSKEEAIKLAALVYRVRFGESKQELQAIPQMLRELIPSDLIKLQNVNDWKRSIVAAYNQDAGMSPEDAKITFLKIVYRWPTFGSAFFEVKQTTEPNYPEMLLIAINKHGVSLIHPTSKDILVTHPFTRISNWSSGNTYFHMTIGNLVRGSKLLCETSLGYKMDDLLTSYISLMLTNMNKQRTIRVK</sequence>
<dbReference type="InterPro" id="IPR029071">
    <property type="entry name" value="Ubiquitin-like_domsf"/>
</dbReference>
<dbReference type="GO" id="GO:0005524">
    <property type="term" value="F:ATP binding"/>
    <property type="evidence" value="ECO:0007669"/>
    <property type="project" value="UniProtKB-UniRule"/>
</dbReference>
<dbReference type="Gene3D" id="1.20.80.10">
    <property type="match status" value="2"/>
</dbReference>
<feature type="region of interest" description="Disordered" evidence="17">
    <location>
        <begin position="1182"/>
        <end position="1205"/>
    </location>
</feature>
<protein>
    <recommendedName>
        <fullName evidence="12">Myosin-VIIa</fullName>
    </recommendedName>
    <alternativeName>
        <fullName evidence="13">Protein crinkled</fullName>
    </alternativeName>
</protein>
<dbReference type="PROSITE" id="PS50057">
    <property type="entry name" value="FERM_3"/>
    <property type="match status" value="2"/>
</dbReference>
<dbReference type="PANTHER" id="PTHR22692">
    <property type="entry name" value="MYOSIN VII, XV"/>
    <property type="match status" value="1"/>
</dbReference>
<evidence type="ECO:0000256" key="1">
    <source>
        <dbReference type="ARBA" id="ARBA00004496"/>
    </source>
</evidence>
<evidence type="ECO:0000259" key="18">
    <source>
        <dbReference type="PROSITE" id="PS50002"/>
    </source>
</evidence>
<evidence type="ECO:0000256" key="13">
    <source>
        <dbReference type="ARBA" id="ARBA00080720"/>
    </source>
</evidence>
<dbReference type="InterPro" id="IPR027417">
    <property type="entry name" value="P-loop_NTPase"/>
</dbReference>
<dbReference type="GO" id="GO:0045177">
    <property type="term" value="C:apical part of cell"/>
    <property type="evidence" value="ECO:0007669"/>
    <property type="project" value="UniProtKB-ARBA"/>
</dbReference>
<dbReference type="PANTHER" id="PTHR22692:SF33">
    <property type="entry name" value="MYOSIN"/>
    <property type="match status" value="1"/>
</dbReference>
<dbReference type="Gene3D" id="6.20.240.20">
    <property type="match status" value="1"/>
</dbReference>
<dbReference type="GO" id="GO:0009888">
    <property type="term" value="P:tissue development"/>
    <property type="evidence" value="ECO:0007669"/>
    <property type="project" value="UniProtKB-ARBA"/>
</dbReference>
<dbReference type="InterPro" id="IPR001452">
    <property type="entry name" value="SH3_domain"/>
</dbReference>
<dbReference type="EnsemblMetazoa" id="AFAF020269-RA">
    <property type="protein sequence ID" value="AFAF020269-PA"/>
    <property type="gene ID" value="AFAF020269"/>
</dbReference>
<dbReference type="SUPFAM" id="SSF50044">
    <property type="entry name" value="SH3-domain"/>
    <property type="match status" value="1"/>
</dbReference>
<dbReference type="Gene3D" id="2.30.30.40">
    <property type="entry name" value="SH3 Domains"/>
    <property type="match status" value="1"/>
</dbReference>
<keyword evidence="6 15" id="KW-0547">Nucleotide-binding</keyword>
<evidence type="ECO:0000256" key="17">
    <source>
        <dbReference type="SAM" id="MobiDB-lite"/>
    </source>
</evidence>
<dbReference type="Pfam" id="PF21989">
    <property type="entry name" value="RA_2"/>
    <property type="match status" value="2"/>
</dbReference>
<dbReference type="InterPro" id="IPR038185">
    <property type="entry name" value="MyTH4_dom_sf"/>
</dbReference>
<dbReference type="GO" id="GO:0071944">
    <property type="term" value="C:cell periphery"/>
    <property type="evidence" value="ECO:0007669"/>
    <property type="project" value="UniProtKB-ARBA"/>
</dbReference>
<dbReference type="FunFam" id="3.10.20.90:FF:000036">
    <property type="entry name" value="Unconventional myosin-VIIa"/>
    <property type="match status" value="1"/>
</dbReference>
<comment type="subcellular location">
    <subcellularLocation>
        <location evidence="1">Cytoplasm</location>
    </subcellularLocation>
</comment>
<dbReference type="InterPro" id="IPR019748">
    <property type="entry name" value="FERM_central"/>
</dbReference>
<dbReference type="GO" id="GO:0005902">
    <property type="term" value="C:microvillus"/>
    <property type="evidence" value="ECO:0007669"/>
    <property type="project" value="UniProtKB-ARBA"/>
</dbReference>
<evidence type="ECO:0000256" key="8">
    <source>
        <dbReference type="ARBA" id="ARBA00023054"/>
    </source>
</evidence>
<dbReference type="SUPFAM" id="SSF47031">
    <property type="entry name" value="Second domain of FERM"/>
    <property type="match status" value="2"/>
</dbReference>
<dbReference type="PRINTS" id="PR00193">
    <property type="entry name" value="MYOSINHEAVY"/>
</dbReference>
<dbReference type="Gene3D" id="1.20.5.190">
    <property type="match status" value="2"/>
</dbReference>
<keyword evidence="4" id="KW-0963">Cytoplasm</keyword>
<feature type="domain" description="MyTH4" evidence="20">
    <location>
        <begin position="1943"/>
        <end position="2091"/>
    </location>
</feature>
<dbReference type="Pfam" id="PF00612">
    <property type="entry name" value="IQ"/>
    <property type="match status" value="4"/>
</dbReference>
<reference evidence="22" key="2">
    <citation type="submission" date="2020-05" db="UniProtKB">
        <authorList>
            <consortium name="EnsemblMetazoa"/>
        </authorList>
    </citation>
    <scope>IDENTIFICATION</scope>
    <source>
        <strain evidence="22">FAR1</strain>
    </source>
</reference>
<name>A0A182R007_9DIPT</name>
<dbReference type="InterPro" id="IPR041793">
    <property type="entry name" value="MyoVII_FERM_C1"/>
</dbReference>
<dbReference type="GO" id="GO:0003779">
    <property type="term" value="F:actin binding"/>
    <property type="evidence" value="ECO:0007669"/>
    <property type="project" value="UniProtKB-KW"/>
</dbReference>
<dbReference type="SMART" id="SM00242">
    <property type="entry name" value="MYSc"/>
    <property type="match status" value="1"/>
</dbReference>
<feature type="domain" description="FERM" evidence="19">
    <location>
        <begin position="2097"/>
        <end position="2400"/>
    </location>
</feature>
<dbReference type="EMBL" id="AXCN02000794">
    <property type="status" value="NOT_ANNOTATED_CDS"/>
    <property type="molecule type" value="Genomic_DNA"/>
</dbReference>
<dbReference type="Pfam" id="PF21998">
    <property type="entry name" value="FERM_C1_MyoVII"/>
    <property type="match status" value="1"/>
</dbReference>
<dbReference type="Gene3D" id="2.30.29.30">
    <property type="entry name" value="Pleckstrin-homology domain (PH domain)/Phosphotyrosine-binding domain (PTB)"/>
    <property type="match status" value="2"/>
</dbReference>
<evidence type="ECO:0000256" key="7">
    <source>
        <dbReference type="ARBA" id="ARBA00022840"/>
    </source>
</evidence>
<comment type="similarity">
    <text evidence="2 15">Belongs to the TRAFAC class myosin-kinesin ATPase superfamily. Myosin family.</text>
</comment>
<evidence type="ECO:0000259" key="19">
    <source>
        <dbReference type="PROSITE" id="PS50057"/>
    </source>
</evidence>
<dbReference type="InterPro" id="IPR000299">
    <property type="entry name" value="FERM_domain"/>
</dbReference>
<dbReference type="InterPro" id="IPR019749">
    <property type="entry name" value="Band_41_domain"/>
</dbReference>
<dbReference type="GO" id="GO:0016461">
    <property type="term" value="C:unconventional myosin complex"/>
    <property type="evidence" value="ECO:0007669"/>
    <property type="project" value="UniProtKB-ARBA"/>
</dbReference>
<dbReference type="GO" id="GO:0003774">
    <property type="term" value="F:cytoskeletal motor activity"/>
    <property type="evidence" value="ECO:0007669"/>
    <property type="project" value="UniProtKB-UniRule"/>
</dbReference>
<dbReference type="Pfam" id="PF00784">
    <property type="entry name" value="MyTH4"/>
    <property type="match status" value="2"/>
</dbReference>
<dbReference type="Pfam" id="PF02174">
    <property type="entry name" value="IRS"/>
    <property type="match status" value="1"/>
</dbReference>
<evidence type="ECO:0000256" key="14">
    <source>
        <dbReference type="PROSITE-ProRule" id="PRU00192"/>
    </source>
</evidence>
<dbReference type="PROSITE" id="PS50096">
    <property type="entry name" value="IQ"/>
    <property type="match status" value="4"/>
</dbReference>
<dbReference type="CDD" id="cd17093">
    <property type="entry name" value="FERM2_F1_Myosin-VII"/>
    <property type="match status" value="1"/>
</dbReference>
<dbReference type="Gene3D" id="1.25.40.530">
    <property type="entry name" value="MyTH4 domain"/>
    <property type="match status" value="2"/>
</dbReference>
<keyword evidence="5" id="KW-0677">Repeat</keyword>
<feature type="binding site" evidence="15">
    <location>
        <begin position="396"/>
        <end position="403"/>
    </location>
    <ligand>
        <name>ATP</name>
        <dbReference type="ChEBI" id="CHEBI:30616"/>
    </ligand>
</feature>
<evidence type="ECO:0000259" key="21">
    <source>
        <dbReference type="PROSITE" id="PS51456"/>
    </source>
</evidence>
<dbReference type="SUPFAM" id="SSF50729">
    <property type="entry name" value="PH domain-like"/>
    <property type="match status" value="1"/>
</dbReference>
<dbReference type="FunFam" id="2.30.29.30:FF:000075">
    <property type="entry name" value="unconventional myosin-VIIa"/>
    <property type="match status" value="1"/>
</dbReference>
<keyword evidence="3 14" id="KW-0728">SH3 domain</keyword>
<dbReference type="CDD" id="cd01381">
    <property type="entry name" value="MYSc_Myo7"/>
    <property type="match status" value="1"/>
</dbReference>
<reference evidence="23" key="1">
    <citation type="submission" date="2014-01" db="EMBL/GenBank/DDBJ databases">
        <title>The Genome Sequence of Anopheles farauti FAR1 (V2).</title>
        <authorList>
            <consortium name="The Broad Institute Genomics Platform"/>
            <person name="Neafsey D.E."/>
            <person name="Besansky N."/>
            <person name="Howell P."/>
            <person name="Walton C."/>
            <person name="Young S.K."/>
            <person name="Zeng Q."/>
            <person name="Gargeya S."/>
            <person name="Fitzgerald M."/>
            <person name="Haas B."/>
            <person name="Abouelleil A."/>
            <person name="Allen A.W."/>
            <person name="Alvarado L."/>
            <person name="Arachchi H.M."/>
            <person name="Berlin A.M."/>
            <person name="Chapman S.B."/>
            <person name="Gainer-Dewar J."/>
            <person name="Goldberg J."/>
            <person name="Griggs A."/>
            <person name="Gujja S."/>
            <person name="Hansen M."/>
            <person name="Howarth C."/>
            <person name="Imamovic A."/>
            <person name="Ireland A."/>
            <person name="Larimer J."/>
            <person name="McCowan C."/>
            <person name="Murphy C."/>
            <person name="Pearson M."/>
            <person name="Poon T.W."/>
            <person name="Priest M."/>
            <person name="Roberts A."/>
            <person name="Saif S."/>
            <person name="Shea T."/>
            <person name="Sisk P."/>
            <person name="Sykes S."/>
            <person name="Wortman J."/>
            <person name="Nusbaum C."/>
            <person name="Birren B."/>
        </authorList>
    </citation>
    <scope>NUCLEOTIDE SEQUENCE [LARGE SCALE GENOMIC DNA]</scope>
    <source>
        <strain evidence="23">FAR1</strain>
    </source>
</reference>
<feature type="domain" description="Myosin motor" evidence="21">
    <location>
        <begin position="303"/>
        <end position="973"/>
    </location>
</feature>
<dbReference type="InterPro" id="IPR041794">
    <property type="entry name" value="MyoVII_FERM_C2"/>
</dbReference>
<dbReference type="Pfam" id="PF24123">
    <property type="entry name" value="Myosin_VII_N"/>
    <property type="match status" value="1"/>
</dbReference>
<feature type="domain" description="MyTH4" evidence="20">
    <location>
        <begin position="1248"/>
        <end position="1484"/>
    </location>
</feature>
<feature type="region of interest" description="Actin-binding" evidence="15">
    <location>
        <begin position="852"/>
        <end position="874"/>
    </location>
</feature>
<keyword evidence="7 15" id="KW-0067">ATP-binding</keyword>
<dbReference type="InterPro" id="IPR000857">
    <property type="entry name" value="MyTH4_dom"/>
</dbReference>
<dbReference type="Pfam" id="PF15866">
    <property type="entry name" value="DUF4729"/>
    <property type="match status" value="1"/>
</dbReference>
<dbReference type="VEuPathDB" id="VectorBase:AFAF020269"/>
<dbReference type="FunFam" id="1.20.5.190:FF:000047">
    <property type="entry name" value="Myosin-VIIa"/>
    <property type="match status" value="1"/>
</dbReference>
<dbReference type="SMART" id="SM00295">
    <property type="entry name" value="B41"/>
    <property type="match status" value="2"/>
</dbReference>
<keyword evidence="9 15" id="KW-0518">Myosin</keyword>
<dbReference type="PROSITE" id="PS51456">
    <property type="entry name" value="MYOSIN_MOTOR"/>
    <property type="match status" value="1"/>
</dbReference>
<keyword evidence="23" id="KW-1185">Reference proteome</keyword>
<dbReference type="Gene3D" id="1.10.10.820">
    <property type="match status" value="1"/>
</dbReference>
<evidence type="ECO:0000313" key="22">
    <source>
        <dbReference type="EnsemblMetazoa" id="AFAF020269-PA"/>
    </source>
</evidence>
<dbReference type="InterPro" id="IPR014352">
    <property type="entry name" value="FERM/acyl-CoA-bd_prot_sf"/>
</dbReference>
<proteinExistence type="inferred from homology"/>
<evidence type="ECO:0000256" key="6">
    <source>
        <dbReference type="ARBA" id="ARBA00022741"/>
    </source>
</evidence>
<dbReference type="SUPFAM" id="SSF54236">
    <property type="entry name" value="Ubiquitin-like"/>
    <property type="match status" value="2"/>
</dbReference>
<dbReference type="PROSITE" id="PS50002">
    <property type="entry name" value="SH3"/>
    <property type="match status" value="1"/>
</dbReference>
<dbReference type="SMART" id="SM00326">
    <property type="entry name" value="SH3"/>
    <property type="match status" value="1"/>
</dbReference>
<feature type="domain" description="FERM" evidence="19">
    <location>
        <begin position="1489"/>
        <end position="1799"/>
    </location>
</feature>
<dbReference type="Pfam" id="PF00063">
    <property type="entry name" value="Myosin_head"/>
    <property type="match status" value="1"/>
</dbReference>
<dbReference type="InterPro" id="IPR036961">
    <property type="entry name" value="Kinesin_motor_dom_sf"/>
</dbReference>
<dbReference type="FunFam" id="1.20.120.720:FF:000019">
    <property type="entry name" value="myosin-VIIa isoform X2"/>
    <property type="match status" value="1"/>
</dbReference>
<evidence type="ECO:0000259" key="20">
    <source>
        <dbReference type="PROSITE" id="PS51016"/>
    </source>
</evidence>
<dbReference type="GO" id="GO:0007423">
    <property type="term" value="P:sensory organ development"/>
    <property type="evidence" value="ECO:0007669"/>
    <property type="project" value="UniProtKB-ARBA"/>
</dbReference>
<dbReference type="Gene3D" id="1.20.120.720">
    <property type="entry name" value="Myosin VI head, motor domain, U50 subdomain"/>
    <property type="match status" value="1"/>
</dbReference>
<dbReference type="FunFam" id="3.10.20.90:FF:000051">
    <property type="entry name" value="Unconventional myosin-VIIa"/>
    <property type="match status" value="1"/>
</dbReference>
<dbReference type="Gene3D" id="3.40.850.10">
    <property type="entry name" value="Kinesin motor domain"/>
    <property type="match status" value="1"/>
</dbReference>
<dbReference type="FunFam" id="1.10.10.820:FF:000001">
    <property type="entry name" value="Myosin heavy chain"/>
    <property type="match status" value="1"/>
</dbReference>
<dbReference type="CDD" id="cd13199">
    <property type="entry name" value="FERM_C2_MyoVII"/>
    <property type="match status" value="1"/>
</dbReference>
<evidence type="ECO:0000256" key="5">
    <source>
        <dbReference type="ARBA" id="ARBA00022737"/>
    </source>
</evidence>
<dbReference type="CDD" id="cd13198">
    <property type="entry name" value="FERM_C1_MyoVII"/>
    <property type="match status" value="1"/>
</dbReference>
<evidence type="ECO:0000256" key="16">
    <source>
        <dbReference type="SAM" id="Coils"/>
    </source>
</evidence>
<dbReference type="InterPro" id="IPR001609">
    <property type="entry name" value="Myosin_head_motor_dom-like"/>
</dbReference>
<feature type="coiled-coil region" evidence="16">
    <location>
        <begin position="1125"/>
        <end position="1155"/>
    </location>
</feature>
<evidence type="ECO:0000313" key="23">
    <source>
        <dbReference type="Proteomes" id="UP000075886"/>
    </source>
</evidence>
<organism evidence="22 23">
    <name type="scientific">Anopheles farauti</name>
    <dbReference type="NCBI Taxonomy" id="69004"/>
    <lineage>
        <taxon>Eukaryota</taxon>
        <taxon>Metazoa</taxon>
        <taxon>Ecdysozoa</taxon>
        <taxon>Arthropoda</taxon>
        <taxon>Hexapoda</taxon>
        <taxon>Insecta</taxon>
        <taxon>Pterygota</taxon>
        <taxon>Neoptera</taxon>
        <taxon>Endopterygota</taxon>
        <taxon>Diptera</taxon>
        <taxon>Nematocera</taxon>
        <taxon>Culicoidea</taxon>
        <taxon>Culicidae</taxon>
        <taxon>Anophelinae</taxon>
        <taxon>Anopheles</taxon>
    </lineage>
</organism>
<dbReference type="GO" id="GO:0007605">
    <property type="term" value="P:sensory perception of sound"/>
    <property type="evidence" value="ECO:0007669"/>
    <property type="project" value="UniProtKB-ARBA"/>
</dbReference>
<feature type="domain" description="SH3" evidence="18">
    <location>
        <begin position="1797"/>
        <end position="1866"/>
    </location>
</feature>
<dbReference type="SUPFAM" id="SSF52540">
    <property type="entry name" value="P-loop containing nucleoside triphosphate hydrolases"/>
    <property type="match status" value="2"/>
</dbReference>
<dbReference type="Gene3D" id="3.10.20.90">
    <property type="entry name" value="Phosphatidylinositol 3-kinase Catalytic Subunit, Chain A, domain 1"/>
    <property type="match status" value="2"/>
</dbReference>
<dbReference type="CDD" id="cd14473">
    <property type="entry name" value="FERM_B-lobe"/>
    <property type="match status" value="2"/>
</dbReference>
<dbReference type="STRING" id="69004.A0A182R007"/>
<dbReference type="FunFam" id="2.30.29.30:FF:000079">
    <property type="entry name" value="unconventional myosin-VIIa"/>
    <property type="match status" value="1"/>
</dbReference>
<dbReference type="InterPro" id="IPR036028">
    <property type="entry name" value="SH3-like_dom_sf"/>
</dbReference>